<keyword evidence="2" id="KW-1185">Reference proteome</keyword>
<reference evidence="1 2" key="1">
    <citation type="submission" date="2017-05" db="EMBL/GenBank/DDBJ databases">
        <title>Full genome sequence of Pseudorhodoplanes sinuspersici.</title>
        <authorList>
            <person name="Dastgheib S.M.M."/>
            <person name="Shavandi M."/>
            <person name="Tirandaz H."/>
        </authorList>
    </citation>
    <scope>NUCLEOTIDE SEQUENCE [LARGE SCALE GENOMIC DNA]</scope>
    <source>
        <strain evidence="1 2">RIPI110</strain>
    </source>
</reference>
<dbReference type="Proteomes" id="UP000194137">
    <property type="component" value="Chromosome"/>
</dbReference>
<dbReference type="EMBL" id="CP021112">
    <property type="protein sequence ID" value="ARQ00627.1"/>
    <property type="molecule type" value="Genomic_DNA"/>
</dbReference>
<accession>A0A1W6ZT83</accession>
<gene>
    <name evidence="1" type="ORF">CAK95_17230</name>
</gene>
<protein>
    <submittedName>
        <fullName evidence="1">Uncharacterized protein</fullName>
    </submittedName>
</protein>
<dbReference type="KEGG" id="psin:CAK95_17230"/>
<evidence type="ECO:0000313" key="1">
    <source>
        <dbReference type="EMBL" id="ARQ00627.1"/>
    </source>
</evidence>
<evidence type="ECO:0000313" key="2">
    <source>
        <dbReference type="Proteomes" id="UP000194137"/>
    </source>
</evidence>
<organism evidence="1 2">
    <name type="scientific">Pseudorhodoplanes sinuspersici</name>
    <dbReference type="NCBI Taxonomy" id="1235591"/>
    <lineage>
        <taxon>Bacteria</taxon>
        <taxon>Pseudomonadati</taxon>
        <taxon>Pseudomonadota</taxon>
        <taxon>Alphaproteobacteria</taxon>
        <taxon>Hyphomicrobiales</taxon>
        <taxon>Pseudorhodoplanes</taxon>
    </lineage>
</organism>
<name>A0A1W6ZT83_9HYPH</name>
<proteinExistence type="predicted"/>
<dbReference type="RefSeq" id="WP_086089022.1">
    <property type="nucleotide sequence ID" value="NZ_CP021112.1"/>
</dbReference>
<dbReference type="AlphaFoldDB" id="A0A1W6ZT83"/>
<sequence length="73" mass="7966">MNYVKAAIGALAIMMASGMIADFDVSERDNDLYITVWSVDDQPAGKLRKHVAAMLPSNIDEARISVLRDSVVV</sequence>